<dbReference type="RefSeq" id="WP_114309326.1">
    <property type="nucleotide sequence ID" value="NZ_QPJO01000002.1"/>
</dbReference>
<protein>
    <recommendedName>
        <fullName evidence="4">DUF4190 domain-containing protein</fullName>
    </recommendedName>
</protein>
<dbReference type="OrthoDB" id="1099888at2"/>
<dbReference type="PROSITE" id="PS51257">
    <property type="entry name" value="PROKAR_LIPOPROTEIN"/>
    <property type="match status" value="1"/>
</dbReference>
<evidence type="ECO:0000313" key="2">
    <source>
        <dbReference type="EMBL" id="RCW92533.1"/>
    </source>
</evidence>
<evidence type="ECO:0000256" key="1">
    <source>
        <dbReference type="SAM" id="Phobius"/>
    </source>
</evidence>
<feature type="transmembrane region" description="Helical" evidence="1">
    <location>
        <begin position="12"/>
        <end position="40"/>
    </location>
</feature>
<proteinExistence type="predicted"/>
<gene>
    <name evidence="2" type="ORF">DFQ08_102563</name>
</gene>
<evidence type="ECO:0008006" key="4">
    <source>
        <dbReference type="Google" id="ProtNLM"/>
    </source>
</evidence>
<keyword evidence="3" id="KW-1185">Reference proteome</keyword>
<reference evidence="2 3" key="1">
    <citation type="submission" date="2018-07" db="EMBL/GenBank/DDBJ databases">
        <title>Genomic Encyclopedia of Type Strains, Phase III (KMG-III): the genomes of soil and plant-associated and newly described type strains.</title>
        <authorList>
            <person name="Whitman W."/>
        </authorList>
    </citation>
    <scope>NUCLEOTIDE SEQUENCE [LARGE SCALE GENOMIC DNA]</scope>
    <source>
        <strain evidence="2 3">CECT 7958</strain>
    </source>
</reference>
<accession>A0A368ZGG9</accession>
<keyword evidence="1" id="KW-0812">Transmembrane</keyword>
<feature type="transmembrane region" description="Helical" evidence="1">
    <location>
        <begin position="66"/>
        <end position="86"/>
    </location>
</feature>
<dbReference type="InterPro" id="IPR011655">
    <property type="entry name" value="MpPF26"/>
</dbReference>
<comment type="caution">
    <text evidence="2">The sequence shown here is derived from an EMBL/GenBank/DDBJ whole genome shotgun (WGS) entry which is preliminary data.</text>
</comment>
<dbReference type="AlphaFoldDB" id="A0A368ZGG9"/>
<name>A0A368ZGG9_9FLAO</name>
<keyword evidence="1" id="KW-1133">Transmembrane helix</keyword>
<dbReference type="EMBL" id="QPJO01000002">
    <property type="protein sequence ID" value="RCW92533.1"/>
    <property type="molecule type" value="Genomic_DNA"/>
</dbReference>
<keyword evidence="1" id="KW-0472">Membrane</keyword>
<organism evidence="2 3">
    <name type="scientific">Winogradskyella arenosi</name>
    <dbReference type="NCBI Taxonomy" id="533325"/>
    <lineage>
        <taxon>Bacteria</taxon>
        <taxon>Pseudomonadati</taxon>
        <taxon>Bacteroidota</taxon>
        <taxon>Flavobacteriia</taxon>
        <taxon>Flavobacteriales</taxon>
        <taxon>Flavobacteriaceae</taxon>
        <taxon>Winogradskyella</taxon>
    </lineage>
</organism>
<sequence length="112" mass="12077">MEKQPIPNGTLILIMGILSIIGCCCYGLPGLVFGIVAIILAGKASKLFMEAPESYTGYGNVKAGKIMGIIGVVLSIVMVILIIWMYTAIGIEAMQNPELMEERMQEIFGPQP</sequence>
<evidence type="ECO:0000313" key="3">
    <source>
        <dbReference type="Proteomes" id="UP000253436"/>
    </source>
</evidence>
<dbReference type="Pfam" id="PF07666">
    <property type="entry name" value="MpPF26"/>
    <property type="match status" value="1"/>
</dbReference>
<dbReference type="NCBIfam" id="NF040945">
    <property type="entry name" value="CCC_membrane"/>
    <property type="match status" value="1"/>
</dbReference>
<dbReference type="Proteomes" id="UP000253436">
    <property type="component" value="Unassembled WGS sequence"/>
</dbReference>